<dbReference type="EMBL" id="AP025739">
    <property type="protein sequence ID" value="BDI30715.1"/>
    <property type="molecule type" value="Genomic_DNA"/>
</dbReference>
<keyword evidence="1" id="KW-0547">Nucleotide-binding</keyword>
<dbReference type="OrthoDB" id="9810236at2"/>
<keyword evidence="4" id="KW-0067">ATP-binding</keyword>
<evidence type="ECO:0000313" key="6">
    <source>
        <dbReference type="EMBL" id="BDI30715.1"/>
    </source>
</evidence>
<evidence type="ECO:0000256" key="5">
    <source>
        <dbReference type="ARBA" id="ARBA00023118"/>
    </source>
</evidence>
<dbReference type="KEGG" id="ccot:CCAX7_27660"/>
<accession>A0A402CTJ9</accession>
<evidence type="ECO:0000256" key="2">
    <source>
        <dbReference type="ARBA" id="ARBA00022801"/>
    </source>
</evidence>
<dbReference type="Proteomes" id="UP000287394">
    <property type="component" value="Chromosome"/>
</dbReference>
<evidence type="ECO:0000256" key="4">
    <source>
        <dbReference type="ARBA" id="ARBA00022840"/>
    </source>
</evidence>
<dbReference type="Pfam" id="PF22590">
    <property type="entry name" value="Cas3-like_C_2"/>
    <property type="match status" value="1"/>
</dbReference>
<gene>
    <name evidence="6" type="ORF">CCAX7_27660</name>
</gene>
<dbReference type="InterPro" id="IPR014001">
    <property type="entry name" value="Helicase_ATP-bd"/>
</dbReference>
<evidence type="ECO:0000256" key="3">
    <source>
        <dbReference type="ARBA" id="ARBA00022806"/>
    </source>
</evidence>
<dbReference type="Pfam" id="PF00270">
    <property type="entry name" value="DEAD"/>
    <property type="match status" value="1"/>
</dbReference>
<dbReference type="InterPro" id="IPR011545">
    <property type="entry name" value="DEAD/DEAH_box_helicase_dom"/>
</dbReference>
<organism evidence="6 7">
    <name type="scientific">Capsulimonas corticalis</name>
    <dbReference type="NCBI Taxonomy" id="2219043"/>
    <lineage>
        <taxon>Bacteria</taxon>
        <taxon>Bacillati</taxon>
        <taxon>Armatimonadota</taxon>
        <taxon>Armatimonadia</taxon>
        <taxon>Capsulimonadales</taxon>
        <taxon>Capsulimonadaceae</taxon>
        <taxon>Capsulimonas</taxon>
    </lineage>
</organism>
<dbReference type="GO" id="GO:0051607">
    <property type="term" value="P:defense response to virus"/>
    <property type="evidence" value="ECO:0007669"/>
    <property type="project" value="UniProtKB-KW"/>
</dbReference>
<dbReference type="GO" id="GO:0005524">
    <property type="term" value="F:ATP binding"/>
    <property type="evidence" value="ECO:0007669"/>
    <property type="project" value="UniProtKB-KW"/>
</dbReference>
<evidence type="ECO:0000313" key="7">
    <source>
        <dbReference type="Proteomes" id="UP000287394"/>
    </source>
</evidence>
<keyword evidence="3" id="KW-0347">Helicase</keyword>
<dbReference type="AlphaFoldDB" id="A0A402CTJ9"/>
<dbReference type="SMART" id="SM00487">
    <property type="entry name" value="DEXDc"/>
    <property type="match status" value="1"/>
</dbReference>
<dbReference type="GO" id="GO:0004386">
    <property type="term" value="F:helicase activity"/>
    <property type="evidence" value="ECO:0007669"/>
    <property type="project" value="UniProtKB-KW"/>
</dbReference>
<evidence type="ECO:0000256" key="1">
    <source>
        <dbReference type="ARBA" id="ARBA00022741"/>
    </source>
</evidence>
<protein>
    <submittedName>
        <fullName evidence="6">Uncharacterized protein</fullName>
    </submittedName>
</protein>
<dbReference type="SUPFAM" id="SSF52540">
    <property type="entry name" value="P-loop containing nucleoside triphosphate hydrolases"/>
    <property type="match status" value="1"/>
</dbReference>
<name>A0A402CTJ9_9BACT</name>
<reference evidence="6 7" key="1">
    <citation type="journal article" date="2019" name="Int. J. Syst. Evol. Microbiol.">
        <title>Capsulimonas corticalis gen. nov., sp. nov., an aerobic capsulated bacterium, of a novel bacterial order, Capsulimonadales ord. nov., of the class Armatimonadia of the phylum Armatimonadetes.</title>
        <authorList>
            <person name="Li J."/>
            <person name="Kudo C."/>
            <person name="Tonouchi A."/>
        </authorList>
    </citation>
    <scope>NUCLEOTIDE SEQUENCE [LARGE SCALE GENOMIC DNA]</scope>
    <source>
        <strain evidence="6 7">AX-7</strain>
    </source>
</reference>
<keyword evidence="5" id="KW-0051">Antiviral defense</keyword>
<dbReference type="InterPro" id="IPR027417">
    <property type="entry name" value="P-loop_NTPase"/>
</dbReference>
<dbReference type="GO" id="GO:0016787">
    <property type="term" value="F:hydrolase activity"/>
    <property type="evidence" value="ECO:0007669"/>
    <property type="project" value="UniProtKB-KW"/>
</dbReference>
<keyword evidence="2" id="KW-0378">Hydrolase</keyword>
<dbReference type="Gene3D" id="3.40.50.300">
    <property type="entry name" value="P-loop containing nucleotide triphosphate hydrolases"/>
    <property type="match status" value="2"/>
</dbReference>
<keyword evidence="7" id="KW-1185">Reference proteome</keyword>
<sequence>MAMSPELATSIDAGSVASASYRLSSAGFLPRAREWQAELYEKLSQQESDAGYLLAAPCGAGKTEAVVIPALGVRRGGAPRRLFLIAQDGSPLDDYLYRIGPYLKSWASADEVPRTLVVVPDAAAEECFGVRYCADGTEEPTEEMNPLEADVDLVVTTFHRFLDLFFGGGGVHGLASAFAPAEGEALRRDLFFFDEAHGYSVDAFSRFHRLVEFLFAQDTDVIVASSTMPPPFQEELSFLEAIDAPGVLNAVAPTIQYLMTEDPLAEIEQQIRHSYYINSRVFAVCETASDADTLRSRLAGSYPHSVFLYHTEQPPSERRRIYAQLRELEKEGEGYLLLTTGNAVESSDLDATVLISTVCPPENLIRRAGRCNRRGDLPDAKLIVVGAGIEHAARTLNLTQASAYLAYLRAAQNILFLPEEWRRFI</sequence>
<dbReference type="RefSeq" id="WP_119320688.1">
    <property type="nucleotide sequence ID" value="NZ_AP025739.1"/>
</dbReference>
<dbReference type="InterPro" id="IPR054712">
    <property type="entry name" value="Cas3-like_dom"/>
</dbReference>
<proteinExistence type="predicted"/>
<dbReference type="GO" id="GO:0003676">
    <property type="term" value="F:nucleic acid binding"/>
    <property type="evidence" value="ECO:0007669"/>
    <property type="project" value="InterPro"/>
</dbReference>